<organism evidence="1">
    <name type="scientific">viral metagenome</name>
    <dbReference type="NCBI Taxonomy" id="1070528"/>
    <lineage>
        <taxon>unclassified sequences</taxon>
        <taxon>metagenomes</taxon>
        <taxon>organismal metagenomes</taxon>
    </lineage>
</organism>
<dbReference type="AlphaFoldDB" id="A0A6C0JCU4"/>
<accession>A0A6C0JCU4</accession>
<name>A0A6C0JCU4_9ZZZZ</name>
<reference evidence="1" key="1">
    <citation type="journal article" date="2020" name="Nature">
        <title>Giant virus diversity and host interactions through global metagenomics.</title>
        <authorList>
            <person name="Schulz F."/>
            <person name="Roux S."/>
            <person name="Paez-Espino D."/>
            <person name="Jungbluth S."/>
            <person name="Walsh D.A."/>
            <person name="Denef V.J."/>
            <person name="McMahon K.D."/>
            <person name="Konstantinidis K.T."/>
            <person name="Eloe-Fadrosh E.A."/>
            <person name="Kyrpides N.C."/>
            <person name="Woyke T."/>
        </authorList>
    </citation>
    <scope>NUCLEOTIDE SEQUENCE</scope>
    <source>
        <strain evidence="1">GVMAG-M-3300026093-6</strain>
    </source>
</reference>
<proteinExistence type="predicted"/>
<evidence type="ECO:0000313" key="1">
    <source>
        <dbReference type="EMBL" id="QHU03429.1"/>
    </source>
</evidence>
<protein>
    <submittedName>
        <fullName evidence="1">Uncharacterized protein</fullName>
    </submittedName>
</protein>
<sequence>MVAQKEFMFRLNQLKGGIYQQILLKSGWKSLNQFEIEAPASNYFNISINDGLLYNQADYKLSFNEGYDVYVLNLHHLEHESLLLILKELDAPSLSHYEVYHNDTNYIYVHIPKYAYWKNYISQNQDINEYVDDDKTVNADIVEKNNWIQFGDLNERYVVDYTGNCLKGFYFKSIQDGEHTTSFMLYRPNIMRVTWRGVEYWDNLDKCWYVYKKEFTLGDHYPLRWVEKDKSWIAPAQYLDMLIKHGAQRLIQYRNTRK</sequence>
<dbReference type="EMBL" id="MN740378">
    <property type="protein sequence ID" value="QHU03429.1"/>
    <property type="molecule type" value="Genomic_DNA"/>
</dbReference>